<keyword evidence="9" id="KW-1002">Plastid outer membrane</keyword>
<proteinExistence type="inferred from homology"/>
<keyword evidence="11" id="KW-0653">Protein transport</keyword>
<dbReference type="EMBL" id="CAXHTB010000022">
    <property type="protein sequence ID" value="CAL0329903.1"/>
    <property type="molecule type" value="Genomic_DNA"/>
</dbReference>
<dbReference type="Pfam" id="PF11886">
    <property type="entry name" value="TOC159_MAD"/>
    <property type="match status" value="1"/>
</dbReference>
<keyword evidence="3" id="KW-0150">Chloroplast</keyword>
<dbReference type="PROSITE" id="PS51720">
    <property type="entry name" value="G_AIG1"/>
    <property type="match status" value="1"/>
</dbReference>
<dbReference type="GO" id="GO:0003924">
    <property type="term" value="F:GTPase activity"/>
    <property type="evidence" value="ECO:0007669"/>
    <property type="project" value="InterPro"/>
</dbReference>
<dbReference type="Pfam" id="PF04548">
    <property type="entry name" value="AIG1"/>
    <property type="match status" value="1"/>
</dbReference>
<evidence type="ECO:0000313" key="20">
    <source>
        <dbReference type="Proteomes" id="UP001497480"/>
    </source>
</evidence>
<feature type="compositionally biased region" description="Polar residues" evidence="17">
    <location>
        <begin position="172"/>
        <end position="183"/>
    </location>
</feature>
<evidence type="ECO:0000313" key="19">
    <source>
        <dbReference type="EMBL" id="CAL0329903.1"/>
    </source>
</evidence>
<feature type="region of interest" description="Disordered" evidence="17">
    <location>
        <begin position="1401"/>
        <end position="1428"/>
    </location>
</feature>
<evidence type="ECO:0000256" key="16">
    <source>
        <dbReference type="ARBA" id="ARBA00023775"/>
    </source>
</evidence>
<evidence type="ECO:0000256" key="5">
    <source>
        <dbReference type="ARBA" id="ARBA00022692"/>
    </source>
</evidence>
<dbReference type="NCBIfam" id="TIGR00993">
    <property type="entry name" value="3a0901s04IAP86"/>
    <property type="match status" value="1"/>
</dbReference>
<feature type="region of interest" description="Disordered" evidence="17">
    <location>
        <begin position="584"/>
        <end position="631"/>
    </location>
</feature>
<evidence type="ECO:0000256" key="15">
    <source>
        <dbReference type="ARBA" id="ARBA00023766"/>
    </source>
</evidence>
<dbReference type="PANTHER" id="PTHR10903">
    <property type="entry name" value="GTPASE, IMAP FAMILY MEMBER-RELATED"/>
    <property type="match status" value="1"/>
</dbReference>
<keyword evidence="14" id="KW-0472">Membrane</keyword>
<evidence type="ECO:0000256" key="17">
    <source>
        <dbReference type="SAM" id="MobiDB-lite"/>
    </source>
</evidence>
<feature type="compositionally biased region" description="Polar residues" evidence="17">
    <location>
        <begin position="72"/>
        <end position="90"/>
    </location>
</feature>
<keyword evidence="10" id="KW-0460">Magnesium</keyword>
<evidence type="ECO:0000259" key="18">
    <source>
        <dbReference type="PROSITE" id="PS51720"/>
    </source>
</evidence>
<feature type="compositionally biased region" description="Basic and acidic residues" evidence="17">
    <location>
        <begin position="397"/>
        <end position="416"/>
    </location>
</feature>
<comment type="caution">
    <text evidence="19">The sequence shown here is derived from an EMBL/GenBank/DDBJ whole genome shotgun (WGS) entry which is preliminary data.</text>
</comment>
<feature type="region of interest" description="Disordered" evidence="17">
    <location>
        <begin position="696"/>
        <end position="907"/>
    </location>
</feature>
<dbReference type="Gene3D" id="3.40.50.300">
    <property type="entry name" value="P-loop containing nucleotide triphosphate hydrolases"/>
    <property type="match status" value="1"/>
</dbReference>
<feature type="compositionally biased region" description="Basic and acidic residues" evidence="17">
    <location>
        <begin position="423"/>
        <end position="463"/>
    </location>
</feature>
<dbReference type="GO" id="GO:0015031">
    <property type="term" value="P:protein transport"/>
    <property type="evidence" value="ECO:0007669"/>
    <property type="project" value="UniProtKB-KW"/>
</dbReference>
<comment type="subcellular location">
    <subcellularLocation>
        <location evidence="15">Plastid</location>
        <location evidence="15">Chloroplast outer membrane</location>
        <topology evidence="15">Single-pass membrane protein</topology>
    </subcellularLocation>
</comment>
<evidence type="ECO:0000256" key="11">
    <source>
        <dbReference type="ARBA" id="ARBA00022927"/>
    </source>
</evidence>
<feature type="compositionally biased region" description="Polar residues" evidence="17">
    <location>
        <begin position="110"/>
        <end position="121"/>
    </location>
</feature>
<feature type="region of interest" description="Disordered" evidence="17">
    <location>
        <begin position="223"/>
        <end position="242"/>
    </location>
</feature>
<dbReference type="GO" id="GO:0005525">
    <property type="term" value="F:GTP binding"/>
    <property type="evidence" value="ECO:0007669"/>
    <property type="project" value="UniProtKB-KW"/>
</dbReference>
<dbReference type="SUPFAM" id="SSF52540">
    <property type="entry name" value="P-loop containing nucleoside triphosphate hydrolases"/>
    <property type="match status" value="1"/>
</dbReference>
<feature type="compositionally biased region" description="Acidic residues" evidence="17">
    <location>
        <begin position="841"/>
        <end position="856"/>
    </location>
</feature>
<feature type="compositionally biased region" description="Basic and acidic residues" evidence="17">
    <location>
        <begin position="518"/>
        <end position="541"/>
    </location>
</feature>
<keyword evidence="2" id="KW-0813">Transport</keyword>
<dbReference type="FunFam" id="3.40.50.300:FF:000413">
    <property type="entry name" value="Translocase of chloroplast 120, chloroplastic"/>
    <property type="match status" value="1"/>
</dbReference>
<comment type="cofactor">
    <cofactor evidence="1">
        <name>Mg(2+)</name>
        <dbReference type="ChEBI" id="CHEBI:18420"/>
    </cofactor>
</comment>
<feature type="compositionally biased region" description="Basic and acidic residues" evidence="17">
    <location>
        <begin position="616"/>
        <end position="631"/>
    </location>
</feature>
<feature type="compositionally biased region" description="Basic and acidic residues" evidence="17">
    <location>
        <begin position="320"/>
        <end position="333"/>
    </location>
</feature>
<feature type="compositionally biased region" description="Basic and acidic residues" evidence="17">
    <location>
        <begin position="713"/>
        <end position="756"/>
    </location>
</feature>
<evidence type="ECO:0000256" key="8">
    <source>
        <dbReference type="ARBA" id="ARBA00022801"/>
    </source>
</evidence>
<dbReference type="InterPro" id="IPR006703">
    <property type="entry name" value="G_AIG1"/>
</dbReference>
<evidence type="ECO:0000256" key="10">
    <source>
        <dbReference type="ARBA" id="ARBA00022842"/>
    </source>
</evidence>
<organism evidence="19 20">
    <name type="scientific">Lupinus luteus</name>
    <name type="common">European yellow lupine</name>
    <dbReference type="NCBI Taxonomy" id="3873"/>
    <lineage>
        <taxon>Eukaryota</taxon>
        <taxon>Viridiplantae</taxon>
        <taxon>Streptophyta</taxon>
        <taxon>Embryophyta</taxon>
        <taxon>Tracheophyta</taxon>
        <taxon>Spermatophyta</taxon>
        <taxon>Magnoliopsida</taxon>
        <taxon>eudicotyledons</taxon>
        <taxon>Gunneridae</taxon>
        <taxon>Pentapetalae</taxon>
        <taxon>rosids</taxon>
        <taxon>fabids</taxon>
        <taxon>Fabales</taxon>
        <taxon>Fabaceae</taxon>
        <taxon>Papilionoideae</taxon>
        <taxon>50 kb inversion clade</taxon>
        <taxon>genistoids sensu lato</taxon>
        <taxon>core genistoids</taxon>
        <taxon>Genisteae</taxon>
        <taxon>Lupinus</taxon>
    </lineage>
</organism>
<name>A0AAV1Y7G2_LUPLU</name>
<accession>A0AAV1Y7G2</accession>
<evidence type="ECO:0000256" key="2">
    <source>
        <dbReference type="ARBA" id="ARBA00022448"/>
    </source>
</evidence>
<keyword evidence="5" id="KW-0812">Transmembrane</keyword>
<dbReference type="InterPro" id="IPR024283">
    <property type="entry name" value="TOC159_MAD"/>
</dbReference>
<sequence length="1704" mass="182759">MKKELRVLSMWFGSKTLSLSYSSSFLVSYNSERERERNRKFLSLFSSSLSLSSSSSMDSQSSSPSLSQPSSTDQNLVNGSQNVNDDFVTQPSNPVNVPPLSNSPKIEDYSPNSGDFFTPKSQIPVPKVPLDDGVGAKDKLGEDDDEVFVEASSDDKGFQTADFEGVDGFGNNDVSGETGNSDSLAVELAHDDDDNDKSKHVVDKNDGDVVVDKNDGDVVVDKNDDVTEFSSGGDIDKNDGDVVVEKNDGDVVVEKNGVVVEDNGGNVVENNGGDVVVDKNDGVEFSSGGDIDKNDGDVVVENNDVVDDKNDGIEFNSGGDIDKNDGDADDKNDGLVQFNSGGDSVVESVQVNVESGGGVVVVGDKVEQVGEVPEIDRVEAPARGGSLDNGFNPIEQEGAKDVFDDKVADGDAESGKTVDSGVDDEKKSDIVPVEKDESVKAVQDDISTDVHADKGETTTHIEEPEIEGVEAPDRGISLDNVVVPTDQQGAEGVSDSKSADGDAEPAEKVSAVVDDGDSTGHDGQKSDIAPLEKDESVKAVQDDISTIVHSDKGETGTYIEESKIEGVEASARGINLDNVVVPSDQQGVEGVSDSKFADGDAETAQNVSAGVDDDDSTGHDGQKNDIAPLEKDESVKAVQDDISTVVHADKGEIGTHIEEPEIEKVEVLARGISLDNVIVPTEQPGTEDVFDSKVADGDAESAQNVSAGVDDDVTGHDGQKSDIAPVEKDEGVKSVQDDINTDVHADKGESRTHIEEPEIEGVEAPARGISLDNVIVPTEQQGAEDVFDSKVADGDSESAQNVSAGVDDEGIGHDGQKSDSAPLKGHAVQDGIDIEAHADEGETENYLDASSEELGGDDSSGAPKNYLEDLEEEEQQIVGGSSRDQVDGQIVTDSDEEVDTDDDGDDKELFDSATLAALLKAASGAGQDGGNITITSQDGSRLFSVERPAGLGPSLQPGKPAMRPNRANLFAPSINRAGTDSDINLSKEEKDKLEKLQQIRIKFLRLVQRLGFTTEESIAAQVLYRLTLVAGRQTGQVFSLDAAKESASQLEAEGRDLDYSLTILVLGKTGVGKSATINSIFGETKTSFSAYGPATTKVTEIVGIVDGVKLRVFDTPGLKSSALEQSANRKVLSMVKKVTKKSPPDIVLYVDRLDLQTRDLNDLPLLKSITSALGPSIWRNVIVTLTHGASAPPDGPSGAPLTYDVFVAQRSHIVQQTIGQGVGDLRLMNPNLMNPVSLVENHPSCRKNRDGQKVLPNGQTWRPLLLLLCYSMKILSEASNLSKAQESFDHRRLFGFRTRSPPLPYLLSWLLQSRAHPKLASDQGGVDNGDSDVEADLSDSDLDEEEDEYDQLPPFKPLRKAQIAKLSREQQKAYVEEYDYRVKLLQKKQWKDELRRMRAMKKKGTANANDSGYPEDDDQENGAPAAVPVPLPDMALPPSFDSDNPAYRYRFLEPTSQLLTRPVLDTHSWDHDCGYDGVNLEQTLAILNQFPAAVTVQMTKDKKDFSLHLDSSVAAKHGENGSTMAGFDIQNIGKQLAYIVKGETKFKNFKRNKTAAGLSVTFLGENVSTGLKVEDQIALGKRLVLVGSTGTVRCQGDSVYGANVEVRLREADFPIGQDQSSLSLSLVKWRGDLALGANFQSQFSLGRNYKMGVRAGLNNKLSGQISVRTSSSEQLQIALIAILPIARAIYKNLWPGASENYSIY</sequence>
<feature type="compositionally biased region" description="Basic and acidic residues" evidence="17">
    <location>
        <begin position="196"/>
        <end position="217"/>
    </location>
</feature>
<feature type="compositionally biased region" description="Acidic residues" evidence="17">
    <location>
        <begin position="1329"/>
        <end position="1350"/>
    </location>
</feature>
<evidence type="ECO:0000256" key="6">
    <source>
        <dbReference type="ARBA" id="ARBA00022723"/>
    </source>
</evidence>
<dbReference type="PANTHER" id="PTHR10903:SF120">
    <property type="entry name" value="TRANSLOCASE OF CHLOROPLAST 159, CHLOROPLASTIC"/>
    <property type="match status" value="1"/>
</dbReference>
<feature type="compositionally biased region" description="Acidic residues" evidence="17">
    <location>
        <begin position="893"/>
        <end position="907"/>
    </location>
</feature>
<keyword evidence="12" id="KW-1133">Transmembrane helix</keyword>
<keyword evidence="4" id="KW-0934">Plastid</keyword>
<evidence type="ECO:0000256" key="14">
    <source>
        <dbReference type="ARBA" id="ARBA00023136"/>
    </source>
</evidence>
<feature type="region of interest" description="Disordered" evidence="17">
    <location>
        <begin position="1319"/>
        <end position="1351"/>
    </location>
</feature>
<dbReference type="Proteomes" id="UP001497480">
    <property type="component" value="Unassembled WGS sequence"/>
</dbReference>
<comment type="similarity">
    <text evidence="16">Belongs to the TRAFAC class TrmE-Era-EngA-EngB-Septin-like GTPase superfamily. AIG1/Toc34/Toc159-like paraseptin GTPase family. TOC159 subfamily.</text>
</comment>
<feature type="region of interest" description="Disordered" evidence="17">
    <location>
        <begin position="262"/>
        <end position="334"/>
    </location>
</feature>
<keyword evidence="8" id="KW-0378">Hydrolase</keyword>
<evidence type="ECO:0000256" key="7">
    <source>
        <dbReference type="ARBA" id="ARBA00022741"/>
    </source>
</evidence>
<feature type="compositionally biased region" description="Low complexity" evidence="17">
    <location>
        <begin position="50"/>
        <end position="71"/>
    </location>
</feature>
<keyword evidence="7" id="KW-0547">Nucleotide-binding</keyword>
<dbReference type="InterPro" id="IPR045058">
    <property type="entry name" value="GIMA/IAN/Toc"/>
</dbReference>
<feature type="region of interest" description="Disordered" evidence="17">
    <location>
        <begin position="50"/>
        <end position="217"/>
    </location>
</feature>
<dbReference type="InterPro" id="IPR005690">
    <property type="entry name" value="Toc86_159"/>
</dbReference>
<dbReference type="GO" id="GO:0009707">
    <property type="term" value="C:chloroplast outer membrane"/>
    <property type="evidence" value="ECO:0007669"/>
    <property type="project" value="UniProtKB-SubCell"/>
</dbReference>
<evidence type="ECO:0000256" key="13">
    <source>
        <dbReference type="ARBA" id="ARBA00023134"/>
    </source>
</evidence>
<dbReference type="GO" id="GO:0045036">
    <property type="term" value="P:protein targeting to chloroplast"/>
    <property type="evidence" value="ECO:0007669"/>
    <property type="project" value="InterPro"/>
</dbReference>
<evidence type="ECO:0000256" key="1">
    <source>
        <dbReference type="ARBA" id="ARBA00001946"/>
    </source>
</evidence>
<keyword evidence="20" id="KW-1185">Reference proteome</keyword>
<feature type="compositionally biased region" description="Low complexity" evidence="17">
    <location>
        <begin position="262"/>
        <end position="275"/>
    </location>
</feature>
<evidence type="ECO:0000256" key="9">
    <source>
        <dbReference type="ARBA" id="ARBA00022805"/>
    </source>
</evidence>
<evidence type="ECO:0000256" key="12">
    <source>
        <dbReference type="ARBA" id="ARBA00022989"/>
    </source>
</evidence>
<protein>
    <recommendedName>
        <fullName evidence="18">AIG1-type G domain-containing protein</fullName>
    </recommendedName>
</protein>
<evidence type="ECO:0000256" key="3">
    <source>
        <dbReference type="ARBA" id="ARBA00022528"/>
    </source>
</evidence>
<dbReference type="GO" id="GO:0046872">
    <property type="term" value="F:metal ion binding"/>
    <property type="evidence" value="ECO:0007669"/>
    <property type="project" value="UniProtKB-KW"/>
</dbReference>
<feature type="region of interest" description="Disordered" evidence="17">
    <location>
        <begin position="372"/>
        <end position="548"/>
    </location>
</feature>
<dbReference type="CDD" id="cd01853">
    <property type="entry name" value="Toc34_like"/>
    <property type="match status" value="1"/>
</dbReference>
<gene>
    <name evidence="19" type="ORF">LLUT_LOCUS30963</name>
</gene>
<evidence type="ECO:0000256" key="4">
    <source>
        <dbReference type="ARBA" id="ARBA00022640"/>
    </source>
</evidence>
<dbReference type="InterPro" id="IPR027417">
    <property type="entry name" value="P-loop_NTPase"/>
</dbReference>
<reference evidence="19 20" key="1">
    <citation type="submission" date="2024-03" db="EMBL/GenBank/DDBJ databases">
        <authorList>
            <person name="Martinez-Hernandez J."/>
        </authorList>
    </citation>
    <scope>NUCLEOTIDE SEQUENCE [LARGE SCALE GENOMIC DNA]</scope>
</reference>
<keyword evidence="6" id="KW-0479">Metal-binding</keyword>
<keyword evidence="13" id="KW-0342">GTP-binding</keyword>
<feature type="domain" description="AIG1-type G" evidence="18">
    <location>
        <begin position="1058"/>
        <end position="1292"/>
    </location>
</feature>
<feature type="compositionally biased region" description="Low complexity" evidence="17">
    <location>
        <begin position="91"/>
        <end position="104"/>
    </location>
</feature>